<evidence type="ECO:0000313" key="1">
    <source>
        <dbReference type="EMBL" id="EJW81853.1"/>
    </source>
</evidence>
<organism evidence="1 2">
    <name type="scientific">Wuchereria bancrofti</name>
    <dbReference type="NCBI Taxonomy" id="6293"/>
    <lineage>
        <taxon>Eukaryota</taxon>
        <taxon>Metazoa</taxon>
        <taxon>Ecdysozoa</taxon>
        <taxon>Nematoda</taxon>
        <taxon>Chromadorea</taxon>
        <taxon>Rhabditida</taxon>
        <taxon>Spirurina</taxon>
        <taxon>Spiruromorpha</taxon>
        <taxon>Filarioidea</taxon>
        <taxon>Onchocercidae</taxon>
        <taxon>Wuchereria</taxon>
    </lineage>
</organism>
<protein>
    <submittedName>
        <fullName evidence="1">Uncharacterized protein</fullName>
    </submittedName>
</protein>
<gene>
    <name evidence="1" type="ORF">WUBG_07239</name>
</gene>
<comment type="caution">
    <text evidence="1">The sequence shown here is derived from an EMBL/GenBank/DDBJ whole genome shotgun (WGS) entry which is preliminary data.</text>
</comment>
<dbReference type="Proteomes" id="UP000004810">
    <property type="component" value="Unassembled WGS sequence"/>
</dbReference>
<evidence type="ECO:0000313" key="2">
    <source>
        <dbReference type="Proteomes" id="UP000004810"/>
    </source>
</evidence>
<sequence>MEEVLLATQTEGLSCIPRTDELIVKIYASKTHVNNPSTDTHTHIHRHINKLDDPRATHRDSNNARREGCCAAGECPAAPCIDRSCLRQGHTPSLLSVHSPLHLLQRWLRDMHACTDEIHKLHTHIHPLHAVRDGHIVETGLESFRNLQIQSESFQFRFIKKRVIYTNHQKSRHIIEVDSWELPCTPIHRILLEVGIT</sequence>
<name>J9EI43_WUCBA</name>
<proteinExistence type="predicted"/>
<accession>J9EI43</accession>
<dbReference type="AlphaFoldDB" id="J9EI43"/>
<dbReference type="EMBL" id="ADBV01003317">
    <property type="protein sequence ID" value="EJW81853.1"/>
    <property type="molecule type" value="Genomic_DNA"/>
</dbReference>
<reference evidence="2" key="1">
    <citation type="submission" date="2012-08" db="EMBL/GenBank/DDBJ databases">
        <title>The Genome Sequence of Wuchereria bancrofti.</title>
        <authorList>
            <person name="Nutman T.B."/>
            <person name="Fink D.L."/>
            <person name="Russ C."/>
            <person name="Young S."/>
            <person name="Zeng Q."/>
            <person name="Koehrsen M."/>
            <person name="Alvarado L."/>
            <person name="Berlin A."/>
            <person name="Chapman S.B."/>
            <person name="Chen Z."/>
            <person name="Freedman E."/>
            <person name="Gellesch M."/>
            <person name="Goldberg J."/>
            <person name="Griggs A."/>
            <person name="Gujja S."/>
            <person name="Heilman E.R."/>
            <person name="Heiman D."/>
            <person name="Hepburn T."/>
            <person name="Howarth C."/>
            <person name="Jen D."/>
            <person name="Larson L."/>
            <person name="Lewis B."/>
            <person name="Mehta T."/>
            <person name="Park D."/>
            <person name="Pearson M."/>
            <person name="Roberts A."/>
            <person name="Saif S."/>
            <person name="Shea T."/>
            <person name="Shenoy N."/>
            <person name="Sisk P."/>
            <person name="Stolte C."/>
            <person name="Sykes S."/>
            <person name="Walk T."/>
            <person name="White J."/>
            <person name="Yandava C."/>
            <person name="Haas B."/>
            <person name="Henn M.R."/>
            <person name="Nusbaum C."/>
            <person name="Birren B."/>
        </authorList>
    </citation>
    <scope>NUCLEOTIDE SEQUENCE [LARGE SCALE GENOMIC DNA]</scope>
    <source>
        <strain evidence="2">NA</strain>
    </source>
</reference>